<sequence length="328" mass="37906">MDVTFVLEDKTEFCIRVESSDKFQEIKQKIKISRNIPVDRQTLLFNGQVFQNEALFIDTHISQLSRVPQLFQPNENEYVLPQWIRNVSKLDIQEMQEMLSSIPEAQNMSFTVDASVVLTENPDEIEEFVSSMMDTPPEEPVPKFPLPNTVMFMVKSLDVKRKPLPVEMYLKDTVLQLKEVFIRMKKPRRLKVKNMVVVNKVGDELHDHMSMVACGMLNVSHVYVCSRSERGALIAVDLKHGKMLKVMVVPKGRIQKIPIEVNSLNCLGDLRFELEKFHKHVLPESFGYFFTIKNGLLASETYSFDRLGIKEGDTVIINPKQLSRVFQW</sequence>
<evidence type="ECO:0000313" key="5">
    <source>
        <dbReference type="Proteomes" id="UP000743370"/>
    </source>
</evidence>
<dbReference type="CDD" id="cd17039">
    <property type="entry name" value="Ubl_ubiquitin_like"/>
    <property type="match status" value="1"/>
</dbReference>
<gene>
    <name evidence="2" type="ORF">HKW66_Vig0195600</name>
    <name evidence="3" type="ORF">LR48_Vigan02g230600</name>
</gene>
<evidence type="ECO:0000259" key="1">
    <source>
        <dbReference type="PROSITE" id="PS50053"/>
    </source>
</evidence>
<organism evidence="3 4">
    <name type="scientific">Phaseolus angularis</name>
    <name type="common">Azuki bean</name>
    <name type="synonym">Vigna angularis</name>
    <dbReference type="NCBI Taxonomy" id="3914"/>
    <lineage>
        <taxon>Eukaryota</taxon>
        <taxon>Viridiplantae</taxon>
        <taxon>Streptophyta</taxon>
        <taxon>Embryophyta</taxon>
        <taxon>Tracheophyta</taxon>
        <taxon>Spermatophyta</taxon>
        <taxon>Magnoliopsida</taxon>
        <taxon>eudicotyledons</taxon>
        <taxon>Gunneridae</taxon>
        <taxon>Pentapetalae</taxon>
        <taxon>rosids</taxon>
        <taxon>fabids</taxon>
        <taxon>Fabales</taxon>
        <taxon>Fabaceae</taxon>
        <taxon>Papilionoideae</taxon>
        <taxon>50 kb inversion clade</taxon>
        <taxon>NPAAA clade</taxon>
        <taxon>indigoferoid/millettioid clade</taxon>
        <taxon>Phaseoleae</taxon>
        <taxon>Vigna</taxon>
    </lineage>
</organism>
<name>A0A0L9U074_PHAAN</name>
<evidence type="ECO:0000313" key="2">
    <source>
        <dbReference type="EMBL" id="KAG2401404.1"/>
    </source>
</evidence>
<evidence type="ECO:0000313" key="3">
    <source>
        <dbReference type="EMBL" id="KOM36156.1"/>
    </source>
</evidence>
<feature type="domain" description="Ubiquitin-like" evidence="1">
    <location>
        <begin position="1"/>
        <end position="67"/>
    </location>
</feature>
<proteinExistence type="predicted"/>
<dbReference type="GO" id="GO:0043161">
    <property type="term" value="P:proteasome-mediated ubiquitin-dependent protein catabolic process"/>
    <property type="evidence" value="ECO:0007669"/>
    <property type="project" value="TreeGrafter"/>
</dbReference>
<reference evidence="2 5" key="3">
    <citation type="submission" date="2020-05" db="EMBL/GenBank/DDBJ databases">
        <title>Vigna angularis (adzuki bean) Var. LongXiaoDou No. 4 denovo assembly.</title>
        <authorList>
            <person name="Xiang H."/>
        </authorList>
    </citation>
    <scope>NUCLEOTIDE SEQUENCE [LARGE SCALE GENOMIC DNA]</scope>
    <source>
        <tissue evidence="2">Leaf</tissue>
    </source>
</reference>
<dbReference type="Pfam" id="PF00240">
    <property type="entry name" value="ubiquitin"/>
    <property type="match status" value="1"/>
</dbReference>
<dbReference type="PANTHER" id="PTHR10621:SF38">
    <property type="entry name" value="UBIQUITIN DOMAIN-CONTAINING PROTEIN 7SL RNA1-RELATED"/>
    <property type="match status" value="1"/>
</dbReference>
<evidence type="ECO:0000313" key="4">
    <source>
        <dbReference type="Proteomes" id="UP000053144"/>
    </source>
</evidence>
<dbReference type="Proteomes" id="UP000053144">
    <property type="component" value="Chromosome 2"/>
</dbReference>
<reference evidence="3" key="2">
    <citation type="submission" date="2015-02" db="EMBL/GenBank/DDBJ databases">
        <authorList>
            <person name="Chooi Y.-H."/>
        </authorList>
    </citation>
    <scope>NUCLEOTIDE SEQUENCE</scope>
    <source>
        <tissue evidence="3">Seedling</tissue>
    </source>
</reference>
<dbReference type="EMBL" id="JABFOF010000003">
    <property type="protein sequence ID" value="KAG2401404.1"/>
    <property type="molecule type" value="Genomic_DNA"/>
</dbReference>
<dbReference type="Gene3D" id="3.10.20.90">
    <property type="entry name" value="Phosphatidylinositol 3-kinase Catalytic Subunit, Chain A, domain 1"/>
    <property type="match status" value="1"/>
</dbReference>
<dbReference type="PROSITE" id="PS50053">
    <property type="entry name" value="UBIQUITIN_2"/>
    <property type="match status" value="2"/>
</dbReference>
<reference evidence="4" key="1">
    <citation type="journal article" date="2015" name="Proc. Natl. Acad. Sci. U.S.A.">
        <title>Genome sequencing of adzuki bean (Vigna angularis) provides insight into high starch and low fat accumulation and domestication.</title>
        <authorList>
            <person name="Yang K."/>
            <person name="Tian Z."/>
            <person name="Chen C."/>
            <person name="Luo L."/>
            <person name="Zhao B."/>
            <person name="Wang Z."/>
            <person name="Yu L."/>
            <person name="Li Y."/>
            <person name="Sun Y."/>
            <person name="Li W."/>
            <person name="Chen Y."/>
            <person name="Li Y."/>
            <person name="Zhang Y."/>
            <person name="Ai D."/>
            <person name="Zhao J."/>
            <person name="Shang C."/>
            <person name="Ma Y."/>
            <person name="Wu B."/>
            <person name="Wang M."/>
            <person name="Gao L."/>
            <person name="Sun D."/>
            <person name="Zhang P."/>
            <person name="Guo F."/>
            <person name="Wang W."/>
            <person name="Li Y."/>
            <person name="Wang J."/>
            <person name="Varshney R.K."/>
            <person name="Wang J."/>
            <person name="Ling H.Q."/>
            <person name="Wan P."/>
        </authorList>
    </citation>
    <scope>NUCLEOTIDE SEQUENCE</scope>
    <source>
        <strain evidence="4">cv. Jingnong 6</strain>
    </source>
</reference>
<dbReference type="GO" id="GO:0031593">
    <property type="term" value="F:polyubiquitin modification-dependent protein binding"/>
    <property type="evidence" value="ECO:0007669"/>
    <property type="project" value="TreeGrafter"/>
</dbReference>
<dbReference type="Proteomes" id="UP000743370">
    <property type="component" value="Unassembled WGS sequence"/>
</dbReference>
<dbReference type="STRING" id="3914.A0A0L9U074"/>
<dbReference type="Gramene" id="KOM36156">
    <property type="protein sequence ID" value="KOM36156"/>
    <property type="gene ID" value="LR48_Vigan02g230600"/>
</dbReference>
<accession>A0A0L9U074</accession>
<dbReference type="GO" id="GO:0005654">
    <property type="term" value="C:nucleoplasm"/>
    <property type="evidence" value="ECO:0007669"/>
    <property type="project" value="TreeGrafter"/>
</dbReference>
<dbReference type="GO" id="GO:0043130">
    <property type="term" value="F:ubiquitin binding"/>
    <property type="evidence" value="ECO:0007669"/>
    <property type="project" value="TreeGrafter"/>
</dbReference>
<dbReference type="OMA" id="EKFHKHV"/>
<dbReference type="AlphaFoldDB" id="A0A0L9U074"/>
<dbReference type="GO" id="GO:0005829">
    <property type="term" value="C:cytosol"/>
    <property type="evidence" value="ECO:0007669"/>
    <property type="project" value="TreeGrafter"/>
</dbReference>
<dbReference type="InterPro" id="IPR029071">
    <property type="entry name" value="Ubiquitin-like_domsf"/>
</dbReference>
<dbReference type="PANTHER" id="PTHR10621">
    <property type="entry name" value="UV EXCISION REPAIR PROTEIN RAD23"/>
    <property type="match status" value="1"/>
</dbReference>
<dbReference type="InterPro" id="IPR000626">
    <property type="entry name" value="Ubiquitin-like_dom"/>
</dbReference>
<dbReference type="SUPFAM" id="SSF54236">
    <property type="entry name" value="Ubiquitin-like"/>
    <property type="match status" value="1"/>
</dbReference>
<dbReference type="EMBL" id="CM003372">
    <property type="protein sequence ID" value="KOM36156.1"/>
    <property type="molecule type" value="Genomic_DNA"/>
</dbReference>
<dbReference type="GO" id="GO:0070628">
    <property type="term" value="F:proteasome binding"/>
    <property type="evidence" value="ECO:0007669"/>
    <property type="project" value="TreeGrafter"/>
</dbReference>
<feature type="domain" description="Ubiquitin-like" evidence="1">
    <location>
        <begin position="150"/>
        <end position="231"/>
    </location>
</feature>
<protein>
    <recommendedName>
        <fullName evidence="1">Ubiquitin-like domain-containing protein</fullName>
    </recommendedName>
</protein>